<feature type="domain" description="AAA+ ATPase lid" evidence="2">
    <location>
        <begin position="7"/>
        <end position="86"/>
    </location>
</feature>
<sequence>MEVNSKERQKILAFAEEHFKECEALKTTWNGRQIRNAFQTAIALAEYEIHKLKERFELTNPKPRLEVGQFEKVAEASRHFDEYIKVTLGSAEEDLARERFERRDDLGMSDIEQEAGSKKKRTTKLYLKNNRRRGENLPIDY</sequence>
<proteinExistence type="predicted"/>
<dbReference type="AlphaFoldDB" id="A0AA39QXS0"/>
<accession>A0AA39QXS0</accession>
<feature type="region of interest" description="Disordered" evidence="1">
    <location>
        <begin position="106"/>
        <end position="141"/>
    </location>
</feature>
<organism evidence="3 4">
    <name type="scientific">Cladonia borealis</name>
    <dbReference type="NCBI Taxonomy" id="184061"/>
    <lineage>
        <taxon>Eukaryota</taxon>
        <taxon>Fungi</taxon>
        <taxon>Dikarya</taxon>
        <taxon>Ascomycota</taxon>
        <taxon>Pezizomycotina</taxon>
        <taxon>Lecanoromycetes</taxon>
        <taxon>OSLEUM clade</taxon>
        <taxon>Lecanoromycetidae</taxon>
        <taxon>Lecanorales</taxon>
        <taxon>Lecanorineae</taxon>
        <taxon>Cladoniaceae</taxon>
        <taxon>Cladonia</taxon>
    </lineage>
</organism>
<evidence type="ECO:0000313" key="4">
    <source>
        <dbReference type="Proteomes" id="UP001166286"/>
    </source>
</evidence>
<evidence type="ECO:0000256" key="1">
    <source>
        <dbReference type="SAM" id="MobiDB-lite"/>
    </source>
</evidence>
<keyword evidence="4" id="KW-1185">Reference proteome</keyword>
<dbReference type="InterPro" id="IPR056599">
    <property type="entry name" value="AAA_lid_fung"/>
</dbReference>
<gene>
    <name evidence="3" type="ORF">JMJ35_006823</name>
</gene>
<dbReference type="Proteomes" id="UP001166286">
    <property type="component" value="Unassembled WGS sequence"/>
</dbReference>
<dbReference type="PANTHER" id="PTHR46411:SF2">
    <property type="entry name" value="AAA+ ATPASE DOMAIN-CONTAINING PROTEIN"/>
    <property type="match status" value="1"/>
</dbReference>
<comment type="caution">
    <text evidence="3">The sequence shown here is derived from an EMBL/GenBank/DDBJ whole genome shotgun (WGS) entry which is preliminary data.</text>
</comment>
<evidence type="ECO:0000313" key="3">
    <source>
        <dbReference type="EMBL" id="KAK0510391.1"/>
    </source>
</evidence>
<protein>
    <recommendedName>
        <fullName evidence="2">AAA+ ATPase lid domain-containing protein</fullName>
    </recommendedName>
</protein>
<dbReference type="EMBL" id="JAFEKC020000015">
    <property type="protein sequence ID" value="KAK0510391.1"/>
    <property type="molecule type" value="Genomic_DNA"/>
</dbReference>
<dbReference type="PANTHER" id="PTHR46411">
    <property type="entry name" value="FAMILY ATPASE, PUTATIVE-RELATED"/>
    <property type="match status" value="1"/>
</dbReference>
<reference evidence="3" key="1">
    <citation type="submission" date="2023-03" db="EMBL/GenBank/DDBJ databases">
        <title>Complete genome of Cladonia borealis.</title>
        <authorList>
            <person name="Park H."/>
        </authorList>
    </citation>
    <scope>NUCLEOTIDE SEQUENCE</scope>
    <source>
        <strain evidence="3">ANT050790</strain>
    </source>
</reference>
<name>A0AA39QXS0_9LECA</name>
<dbReference type="Pfam" id="PF23232">
    <property type="entry name" value="AAA_lid_13"/>
    <property type="match status" value="1"/>
</dbReference>
<evidence type="ECO:0000259" key="2">
    <source>
        <dbReference type="Pfam" id="PF23232"/>
    </source>
</evidence>